<gene>
    <name evidence="4" type="ORF">BGW38_002277</name>
</gene>
<comment type="caution">
    <text evidence="4">The sequence shown here is derived from an EMBL/GenBank/DDBJ whole genome shotgun (WGS) entry which is preliminary data.</text>
</comment>
<keyword evidence="1" id="KW-0175">Coiled coil</keyword>
<reference evidence="4" key="1">
    <citation type="journal article" date="2020" name="Fungal Divers.">
        <title>Resolving the Mortierellaceae phylogeny through synthesis of multi-gene phylogenetics and phylogenomics.</title>
        <authorList>
            <person name="Vandepol N."/>
            <person name="Liber J."/>
            <person name="Desiro A."/>
            <person name="Na H."/>
            <person name="Kennedy M."/>
            <person name="Barry K."/>
            <person name="Grigoriev I.V."/>
            <person name="Miller A.N."/>
            <person name="O'Donnell K."/>
            <person name="Stajich J.E."/>
            <person name="Bonito G."/>
        </authorList>
    </citation>
    <scope>NUCLEOTIDE SEQUENCE</scope>
    <source>
        <strain evidence="4">KOD1015</strain>
    </source>
</reference>
<dbReference type="InterPro" id="IPR058519">
    <property type="entry name" value="DUF8206"/>
</dbReference>
<feature type="domain" description="DUF8206" evidence="3">
    <location>
        <begin position="475"/>
        <end position="547"/>
    </location>
</feature>
<dbReference type="Gene3D" id="3.40.50.300">
    <property type="entry name" value="P-loop containing nucleotide triphosphate hydrolases"/>
    <property type="match status" value="1"/>
</dbReference>
<dbReference type="PANTHER" id="PTHR32046:SF11">
    <property type="entry name" value="IMMUNE-ASSOCIATED NUCLEOTIDE-BINDING PROTEIN 10-LIKE"/>
    <property type="match status" value="1"/>
</dbReference>
<dbReference type="SUPFAM" id="SSF52540">
    <property type="entry name" value="P-loop containing nucleoside triphosphate hydrolases"/>
    <property type="match status" value="2"/>
</dbReference>
<dbReference type="PANTHER" id="PTHR32046">
    <property type="entry name" value="G DOMAIN-CONTAINING PROTEIN"/>
    <property type="match status" value="1"/>
</dbReference>
<dbReference type="Pfam" id="PF01926">
    <property type="entry name" value="MMR_HSR1"/>
    <property type="match status" value="1"/>
</dbReference>
<keyword evidence="5" id="KW-1185">Reference proteome</keyword>
<dbReference type="Proteomes" id="UP000780801">
    <property type="component" value="Unassembled WGS sequence"/>
</dbReference>
<dbReference type="InterPro" id="IPR025662">
    <property type="entry name" value="Sigma_54_int_dom_ATP-bd_1"/>
</dbReference>
<dbReference type="EMBL" id="JAABOA010001786">
    <property type="protein sequence ID" value="KAF9580895.1"/>
    <property type="molecule type" value="Genomic_DNA"/>
</dbReference>
<evidence type="ECO:0000313" key="4">
    <source>
        <dbReference type="EMBL" id="KAF9580895.1"/>
    </source>
</evidence>
<dbReference type="InterPro" id="IPR027417">
    <property type="entry name" value="P-loop_NTPase"/>
</dbReference>
<dbReference type="InterPro" id="IPR006073">
    <property type="entry name" value="GTP-bd"/>
</dbReference>
<dbReference type="PROSITE" id="PS00675">
    <property type="entry name" value="SIGMA54_INTERACT_1"/>
    <property type="match status" value="1"/>
</dbReference>
<accession>A0A9P6FUD4</accession>
<feature type="coiled-coil region" evidence="1">
    <location>
        <begin position="565"/>
        <end position="599"/>
    </location>
</feature>
<dbReference type="AlphaFoldDB" id="A0A9P6FUD4"/>
<feature type="domain" description="G" evidence="2">
    <location>
        <begin position="158"/>
        <end position="264"/>
    </location>
</feature>
<proteinExistence type="predicted"/>
<dbReference type="GO" id="GO:0005525">
    <property type="term" value="F:GTP binding"/>
    <property type="evidence" value="ECO:0007669"/>
    <property type="project" value="InterPro"/>
</dbReference>
<protein>
    <recommendedName>
        <fullName evidence="6">G domain-containing protein</fullName>
    </recommendedName>
</protein>
<evidence type="ECO:0008006" key="6">
    <source>
        <dbReference type="Google" id="ProtNLM"/>
    </source>
</evidence>
<sequence length="749" mass="85007">DNKDAKFLIHDASISPRDPQSIGLTKLTIYKYHGINRSPDGAHRASILRPTVNLSGTKHITQEEVNNLEGNALRMPCPSSHDGDCRCDAIKWFCSKCEEVIQYEYEGIVYCHCGKTPLKNCTFRCDSRAHGYQYKELHALSIQSIREKIKLGDDEINILLLGETGVGKSTFINAFANYLQYSTLEAAERMPMTTLIQSSFDLYNQTVNIGDPDKNEKLAGGQSSTQSCRSYIFPLNDDIKIRLIDTPGIGDTRGVMQDRINFEEIMDYISGFDKINGICILLTPNSSRLSTSFQFCIDELLLHLHKSATNNIIFTFTKTRASFYGAGDTRKPLETYLTRLREERGITIPFEENTRYFFDNESFLFRAALEQGLSFPESIKDDFRKSWDRSVTEAQRMVKRVCELIPHKTSDTTALEVARRLVLILTPPLTGINEYITVEIKKAEALMAETENSEISTADLRKRLKGTYMDLDPIKLNRPRTVCASESCITIFGNTVRYNQHCHDNCTIKNVAANAINHAGLRECGAMDGGNCRICGCRWEKHMHITVDYTEVKKQKVDTEVEKQLEGKESEVKAKQKLVADAKERIKTKKSEKEEIFNALTTFTGFLLQNSILIQNNKVYEYMEMSIGHQVMVAKASGDNSIVESLRKQMKEYKTQTELFEKAIKEGTTQECMITADDVIRARDKLSTMKFNGEIVAKVTDWGKQDQVDSSNRETRIINGHVTDGWRLTRAISNAAKSVVRTVRREREP</sequence>
<feature type="non-terminal residue" evidence="4">
    <location>
        <position position="1"/>
    </location>
</feature>
<dbReference type="OrthoDB" id="8954335at2759"/>
<organism evidence="4 5">
    <name type="scientific">Lunasporangiospora selenospora</name>
    <dbReference type="NCBI Taxonomy" id="979761"/>
    <lineage>
        <taxon>Eukaryota</taxon>
        <taxon>Fungi</taxon>
        <taxon>Fungi incertae sedis</taxon>
        <taxon>Mucoromycota</taxon>
        <taxon>Mortierellomycotina</taxon>
        <taxon>Mortierellomycetes</taxon>
        <taxon>Mortierellales</taxon>
        <taxon>Mortierellaceae</taxon>
        <taxon>Lunasporangiospora</taxon>
    </lineage>
</organism>
<dbReference type="Pfam" id="PF26633">
    <property type="entry name" value="DUF8206"/>
    <property type="match status" value="1"/>
</dbReference>
<evidence type="ECO:0000313" key="5">
    <source>
        <dbReference type="Proteomes" id="UP000780801"/>
    </source>
</evidence>
<evidence type="ECO:0000259" key="3">
    <source>
        <dbReference type="Pfam" id="PF26633"/>
    </source>
</evidence>
<evidence type="ECO:0000259" key="2">
    <source>
        <dbReference type="Pfam" id="PF01926"/>
    </source>
</evidence>
<evidence type="ECO:0000256" key="1">
    <source>
        <dbReference type="SAM" id="Coils"/>
    </source>
</evidence>
<name>A0A9P6FUD4_9FUNG</name>